<dbReference type="PANTHER" id="PTHR36066:SF2">
    <property type="entry name" value="TRANSCRIPTION FACTOR BHLH145"/>
    <property type="match status" value="1"/>
</dbReference>
<evidence type="ECO:0000256" key="2">
    <source>
        <dbReference type="ARBA" id="ARBA00023015"/>
    </source>
</evidence>
<keyword evidence="7" id="KW-1185">Reference proteome</keyword>
<feature type="region of interest" description="Disordered" evidence="4">
    <location>
        <begin position="223"/>
        <end position="243"/>
    </location>
</feature>
<evidence type="ECO:0000313" key="7">
    <source>
        <dbReference type="Proteomes" id="UP000233837"/>
    </source>
</evidence>
<dbReference type="Pfam" id="PF23173">
    <property type="entry name" value="bHLH_SAC51"/>
    <property type="match status" value="1"/>
</dbReference>
<dbReference type="AlphaFoldDB" id="A0A2I0VWC7"/>
<feature type="domain" description="BHLH" evidence="5">
    <location>
        <begin position="231"/>
        <end position="280"/>
    </location>
</feature>
<dbReference type="InterPro" id="IPR011598">
    <property type="entry name" value="bHLH_dom"/>
</dbReference>
<evidence type="ECO:0000256" key="3">
    <source>
        <dbReference type="ARBA" id="ARBA00023163"/>
    </source>
</evidence>
<dbReference type="PANTHER" id="PTHR36066">
    <property type="entry name" value="TRANSCRIPTION FACTOR BHLH145"/>
    <property type="match status" value="1"/>
</dbReference>
<gene>
    <name evidence="6" type="primary">BHLH145</name>
    <name evidence="6" type="ORF">MA16_Dca013729</name>
</gene>
<keyword evidence="3" id="KW-0804">Transcription</keyword>
<evidence type="ECO:0000256" key="4">
    <source>
        <dbReference type="SAM" id="MobiDB-lite"/>
    </source>
</evidence>
<dbReference type="GO" id="GO:0046983">
    <property type="term" value="F:protein dimerization activity"/>
    <property type="evidence" value="ECO:0007669"/>
    <property type="project" value="InterPro"/>
</dbReference>
<evidence type="ECO:0000313" key="6">
    <source>
        <dbReference type="EMBL" id="PKU67699.1"/>
    </source>
</evidence>
<dbReference type="InterPro" id="IPR037546">
    <property type="entry name" value="SAC51-like"/>
</dbReference>
<organism evidence="6 7">
    <name type="scientific">Dendrobium catenatum</name>
    <dbReference type="NCBI Taxonomy" id="906689"/>
    <lineage>
        <taxon>Eukaryota</taxon>
        <taxon>Viridiplantae</taxon>
        <taxon>Streptophyta</taxon>
        <taxon>Embryophyta</taxon>
        <taxon>Tracheophyta</taxon>
        <taxon>Spermatophyta</taxon>
        <taxon>Magnoliopsida</taxon>
        <taxon>Liliopsida</taxon>
        <taxon>Asparagales</taxon>
        <taxon>Orchidaceae</taxon>
        <taxon>Epidendroideae</taxon>
        <taxon>Malaxideae</taxon>
        <taxon>Dendrobiinae</taxon>
        <taxon>Dendrobium</taxon>
    </lineage>
</organism>
<reference evidence="6 7" key="2">
    <citation type="journal article" date="2017" name="Nature">
        <title>The Apostasia genome and the evolution of orchids.</title>
        <authorList>
            <person name="Zhang G.Q."/>
            <person name="Liu K.W."/>
            <person name="Li Z."/>
            <person name="Lohaus R."/>
            <person name="Hsiao Y.Y."/>
            <person name="Niu S.C."/>
            <person name="Wang J.Y."/>
            <person name="Lin Y.C."/>
            <person name="Xu Q."/>
            <person name="Chen L.J."/>
            <person name="Yoshida K."/>
            <person name="Fujiwara S."/>
            <person name="Wang Z.W."/>
            <person name="Zhang Y.Q."/>
            <person name="Mitsuda N."/>
            <person name="Wang M."/>
            <person name="Liu G.H."/>
            <person name="Pecoraro L."/>
            <person name="Huang H.X."/>
            <person name="Xiao X.J."/>
            <person name="Lin M."/>
            <person name="Wu X.Y."/>
            <person name="Wu W.L."/>
            <person name="Chen Y.Y."/>
            <person name="Chang S.B."/>
            <person name="Sakamoto S."/>
            <person name="Ohme-Takagi M."/>
            <person name="Yagi M."/>
            <person name="Zeng S.J."/>
            <person name="Shen C.Y."/>
            <person name="Yeh C.M."/>
            <person name="Luo Y.B."/>
            <person name="Tsai W.C."/>
            <person name="Van de Peer Y."/>
            <person name="Liu Z.J."/>
        </authorList>
    </citation>
    <scope>NUCLEOTIDE SEQUENCE [LARGE SCALE GENOMIC DNA]</scope>
    <source>
        <tissue evidence="6">The whole plant</tissue>
    </source>
</reference>
<dbReference type="Proteomes" id="UP000233837">
    <property type="component" value="Unassembled WGS sequence"/>
</dbReference>
<evidence type="ECO:0000256" key="1">
    <source>
        <dbReference type="ARBA" id="ARBA00005510"/>
    </source>
</evidence>
<dbReference type="CDD" id="cd18917">
    <property type="entry name" value="bHLH_AtSAC51_like"/>
    <property type="match status" value="1"/>
</dbReference>
<name>A0A2I0VWC7_9ASPA</name>
<protein>
    <submittedName>
        <fullName evidence="6">Transcription factor bHLH145</fullName>
    </submittedName>
</protein>
<dbReference type="InterPro" id="IPR036638">
    <property type="entry name" value="HLH_DNA-bd_sf"/>
</dbReference>
<evidence type="ECO:0000259" key="5">
    <source>
        <dbReference type="PROSITE" id="PS50888"/>
    </source>
</evidence>
<accession>A0A2I0VWC7</accession>
<dbReference type="SUPFAM" id="SSF47459">
    <property type="entry name" value="HLH, helix-loop-helix DNA-binding domain"/>
    <property type="match status" value="1"/>
</dbReference>
<dbReference type="PROSITE" id="PS50888">
    <property type="entry name" value="BHLH"/>
    <property type="match status" value="1"/>
</dbReference>
<keyword evidence="2" id="KW-0805">Transcription regulation</keyword>
<proteinExistence type="inferred from homology"/>
<comment type="similarity">
    <text evidence="1">Belongs to the bHLH protein family.</text>
</comment>
<reference evidence="6 7" key="1">
    <citation type="journal article" date="2016" name="Sci. Rep.">
        <title>The Dendrobium catenatum Lindl. genome sequence provides insights into polysaccharide synthase, floral development and adaptive evolution.</title>
        <authorList>
            <person name="Zhang G.Q."/>
            <person name="Xu Q."/>
            <person name="Bian C."/>
            <person name="Tsai W.C."/>
            <person name="Yeh C.M."/>
            <person name="Liu K.W."/>
            <person name="Yoshida K."/>
            <person name="Zhang L.S."/>
            <person name="Chang S.B."/>
            <person name="Chen F."/>
            <person name="Shi Y."/>
            <person name="Su Y.Y."/>
            <person name="Zhang Y.Q."/>
            <person name="Chen L.J."/>
            <person name="Yin Y."/>
            <person name="Lin M."/>
            <person name="Huang H."/>
            <person name="Deng H."/>
            <person name="Wang Z.W."/>
            <person name="Zhu S.L."/>
            <person name="Zhao X."/>
            <person name="Deng C."/>
            <person name="Niu S.C."/>
            <person name="Huang J."/>
            <person name="Wang M."/>
            <person name="Liu G.H."/>
            <person name="Yang H.J."/>
            <person name="Xiao X.J."/>
            <person name="Hsiao Y.Y."/>
            <person name="Wu W.L."/>
            <person name="Chen Y.Y."/>
            <person name="Mitsuda N."/>
            <person name="Ohme-Takagi M."/>
            <person name="Luo Y.B."/>
            <person name="Van de Peer Y."/>
            <person name="Liu Z.J."/>
        </authorList>
    </citation>
    <scope>NUCLEOTIDE SEQUENCE [LARGE SCALE GENOMIC DNA]</scope>
    <source>
        <tissue evidence="6">The whole plant</tissue>
    </source>
</reference>
<sequence>MEIWACVFCVTGDFRFVFTALMWKFSNFNSGNSLWPPDAGQQQNSVNPYGCSLSVNPNCPLPDFGTQESFFPFNSSLYPSLNPVIGSSEQEAITQTKRFLIFDHSRDQTSLVFSSVASPFEGFNLPLPASNTTYADASNCHAIEEEEMQEDSEEIDALLYSDSECMEDEETSTGHSPFDIAEEDITSSHFPAKRRRVDSSELDASLIDTASSAIAPHSHCTLEEDDFGPSSAPKGTFRSKRDKQERIQRTVSVLRRIIPGGKGKNTAAVLDEAIQYLKSLKLRAKSFGTSSSSL</sequence>
<dbReference type="EMBL" id="KZ503168">
    <property type="protein sequence ID" value="PKU67699.1"/>
    <property type="molecule type" value="Genomic_DNA"/>
</dbReference>